<reference evidence="2" key="2">
    <citation type="journal article" date="2019" name="IMA Fungus">
        <title>Genome sequencing and comparison of five Tilletia species to identify candidate genes for the detection of regulated species infecting wheat.</title>
        <authorList>
            <person name="Nguyen H.D.T."/>
            <person name="Sultana T."/>
            <person name="Kesanakurti P."/>
            <person name="Hambleton S."/>
        </authorList>
    </citation>
    <scope>NUCLEOTIDE SEQUENCE</scope>
    <source>
        <strain evidence="2">DAOMC 236416</strain>
    </source>
</reference>
<feature type="region of interest" description="Disordered" evidence="1">
    <location>
        <begin position="1"/>
        <end position="117"/>
    </location>
</feature>
<keyword evidence="3" id="KW-1185">Reference proteome</keyword>
<dbReference type="EMBL" id="LWDF02000301">
    <property type="protein sequence ID" value="KAE8250652.1"/>
    <property type="molecule type" value="Genomic_DNA"/>
</dbReference>
<sequence length="429" mass="45684">MPPRGSNRGKGKAVPTQRSILLPKEANKAAHSNTSDSPAAATGAAVSSTEVTEANTAVDDEVELGEAGKKVSTNGTIDTPVEGKGKKAAKKKPAKAIDGEEEAGTQPQWKNDALAPGHPSSMTVLLDWITEDGNYQKWKGAEGDKPEALAADIVVRIKAAKVKAVRTPRAVVQMVKVLEGQFRKAQDFRLQTGQGILDSAEEGDTLAAKSVEDAILQMCPYYKDLVDVMAERISSNPSMSFSTTSENDTAADMLRDGTRSRREASEEWADWDSGDEQAGKTQGSKSGQQKKLETIASSTKTDTSQPIQPPPAASTPSASTPKAPPKTPNATTAGSTPAPLPSESGRKFGVKKEIVGQGAGTKRKLNPIESAIEERGRDRVAIEKSRAEAEVKTGRFTTLMNAAKVIHEADNSISLKEAFQQAKDLYEEM</sequence>
<dbReference type="AlphaFoldDB" id="A0A177TJX2"/>
<feature type="compositionally biased region" description="Polar residues" evidence="1">
    <location>
        <begin position="45"/>
        <end position="55"/>
    </location>
</feature>
<comment type="caution">
    <text evidence="2">The sequence shown here is derived from an EMBL/GenBank/DDBJ whole genome shotgun (WGS) entry which is preliminary data.</text>
</comment>
<proteinExistence type="predicted"/>
<feature type="region of interest" description="Disordered" evidence="1">
    <location>
        <begin position="236"/>
        <end position="370"/>
    </location>
</feature>
<evidence type="ECO:0000313" key="2">
    <source>
        <dbReference type="EMBL" id="KAE8250652.1"/>
    </source>
</evidence>
<organism evidence="2 3">
    <name type="scientific">Tilletia indica</name>
    <dbReference type="NCBI Taxonomy" id="43049"/>
    <lineage>
        <taxon>Eukaryota</taxon>
        <taxon>Fungi</taxon>
        <taxon>Dikarya</taxon>
        <taxon>Basidiomycota</taxon>
        <taxon>Ustilaginomycotina</taxon>
        <taxon>Exobasidiomycetes</taxon>
        <taxon>Tilletiales</taxon>
        <taxon>Tilletiaceae</taxon>
        <taxon>Tilletia</taxon>
    </lineage>
</organism>
<dbReference type="Proteomes" id="UP000077521">
    <property type="component" value="Unassembled WGS sequence"/>
</dbReference>
<accession>A0A177TJX2</accession>
<feature type="compositionally biased region" description="Low complexity" evidence="1">
    <location>
        <begin position="236"/>
        <end position="245"/>
    </location>
</feature>
<gene>
    <name evidence="2" type="ORF">A4X13_0g4514</name>
</gene>
<evidence type="ECO:0000313" key="3">
    <source>
        <dbReference type="Proteomes" id="UP000077521"/>
    </source>
</evidence>
<dbReference type="PANTHER" id="PTHR33324">
    <property type="entry name" value="EXPRESSED PROTEIN"/>
    <property type="match status" value="1"/>
</dbReference>
<protein>
    <submittedName>
        <fullName evidence="2">Uncharacterized protein</fullName>
    </submittedName>
</protein>
<dbReference type="OrthoDB" id="2499151at2759"/>
<feature type="compositionally biased region" description="Basic and acidic residues" evidence="1">
    <location>
        <begin position="253"/>
        <end position="265"/>
    </location>
</feature>
<dbReference type="PANTHER" id="PTHR33324:SF2">
    <property type="entry name" value="MYB_SANT-LIKE DNA-BINDING DOMAIN-CONTAINING PROTEIN"/>
    <property type="match status" value="1"/>
</dbReference>
<name>A0A177TJX2_9BASI</name>
<evidence type="ECO:0000256" key="1">
    <source>
        <dbReference type="SAM" id="MobiDB-lite"/>
    </source>
</evidence>
<feature type="compositionally biased region" description="Low complexity" evidence="1">
    <location>
        <begin position="279"/>
        <end position="289"/>
    </location>
</feature>
<feature type="compositionally biased region" description="Basic and acidic residues" evidence="1">
    <location>
        <begin position="344"/>
        <end position="354"/>
    </location>
</feature>
<feature type="compositionally biased region" description="Acidic residues" evidence="1">
    <location>
        <begin position="266"/>
        <end position="275"/>
    </location>
</feature>
<reference evidence="2" key="1">
    <citation type="submission" date="2016-04" db="EMBL/GenBank/DDBJ databases">
        <authorList>
            <person name="Nguyen H.D."/>
            <person name="Samba Siva P."/>
            <person name="Cullis J."/>
            <person name="Levesque C.A."/>
            <person name="Hambleton S."/>
        </authorList>
    </citation>
    <scope>NUCLEOTIDE SEQUENCE</scope>
    <source>
        <strain evidence="2">DAOMC 236416</strain>
    </source>
</reference>